<accession>A0ACD4RCW9</accession>
<name>A0ACD4RCW9_9BACI</name>
<proteinExistence type="predicted"/>
<sequence length="527" mass="59004">MRNSRKLKKSMKGLMVLFIIMSMLLVQACSTGNTSNETASSDESGKKRGGVLKVVRLSDATNLDPHFITDIPSANVLYQKVYETLVTFDKDMKIVPGLAKSWEQTDDITWEFTLNEGITFHDTSKFNADAVKKTLDRLIDPKTGSPQKDKLGMIKEVNVLDENKVQIKLSTPYAPLLSILASNEGSIISPKAIEESSDTLSKKPVGTGPFKFESWKSGESITLVKNDKYWGEKPLIDGIEFEVVPEDSTRIAMVETGEAHINDQVPVTEIDRINNSDTLNLYRTEGLAVEYIGFNTQKAPFDNVKVRQAISSAIEREAIIKGVYNGAGTLANAAMSPKVFGYSKEIKPYEYNPNKAKDLLKEAGFKDGLELTLITSDRKERINMAEVIQSQLKGIGVNVNIQVLEYGAYIEAVDKGEQDMFIGGWGNATGDGDYNQYNLFHSDSHGSPGNHFYYTNKKVDQLIEQARKETDPEVRKKLYEEAMAIEMDDAVYIPIRNYEHMAIYNNEVNDFWLNAVNYLMVNDVTLE</sequence>
<dbReference type="EMBL" id="CP126116">
    <property type="protein sequence ID" value="WHZ58355.1"/>
    <property type="molecule type" value="Genomic_DNA"/>
</dbReference>
<gene>
    <name evidence="1" type="ORF">QLQ22_02990</name>
</gene>
<evidence type="ECO:0000313" key="1">
    <source>
        <dbReference type="EMBL" id="WHZ58355.1"/>
    </source>
</evidence>
<protein>
    <submittedName>
        <fullName evidence="1">Glutathione ABC transporter substrate-binding protein</fullName>
    </submittedName>
</protein>
<reference evidence="2" key="1">
    <citation type="journal article" date="2025" name="Aquaculture">
        <title>Assessment of the bioflocculant production and safety properties of Metabacillus hrfriensis sp. nov. based on phenotypic and whole-genome sequencing analysis.</title>
        <authorList>
            <person name="Zhang R."/>
            <person name="Zhao Z."/>
            <person name="Luo L."/>
            <person name="Wang S."/>
            <person name="Guo K."/>
            <person name="Xu W."/>
        </authorList>
    </citation>
    <scope>NUCLEOTIDE SEQUENCE [LARGE SCALE GENOMIC DNA]</scope>
    <source>
        <strain evidence="2">CT-WN-B3</strain>
    </source>
</reference>
<keyword evidence="2" id="KW-1185">Reference proteome</keyword>
<organism evidence="1 2">
    <name type="scientific">Metabacillus hrfriensis</name>
    <dbReference type="NCBI Taxonomy" id="3048891"/>
    <lineage>
        <taxon>Bacteria</taxon>
        <taxon>Bacillati</taxon>
        <taxon>Bacillota</taxon>
        <taxon>Bacilli</taxon>
        <taxon>Bacillales</taxon>
        <taxon>Bacillaceae</taxon>
        <taxon>Metabacillus</taxon>
    </lineage>
</organism>
<evidence type="ECO:0000313" key="2">
    <source>
        <dbReference type="Proteomes" id="UP001226091"/>
    </source>
</evidence>
<dbReference type="Proteomes" id="UP001226091">
    <property type="component" value="Chromosome"/>
</dbReference>